<dbReference type="EMBL" id="JABCKI010005714">
    <property type="protein sequence ID" value="KAG5639724.1"/>
    <property type="molecule type" value="Genomic_DNA"/>
</dbReference>
<gene>
    <name evidence="1" type="ORF">H0H81_000004</name>
</gene>
<comment type="caution">
    <text evidence="1">The sequence shown here is derived from an EMBL/GenBank/DDBJ whole genome shotgun (WGS) entry which is preliminary data.</text>
</comment>
<evidence type="ECO:0000313" key="2">
    <source>
        <dbReference type="Proteomes" id="UP000717328"/>
    </source>
</evidence>
<protein>
    <submittedName>
        <fullName evidence="1">Uncharacterized protein</fullName>
    </submittedName>
</protein>
<reference evidence="1" key="1">
    <citation type="submission" date="2021-02" db="EMBL/GenBank/DDBJ databases">
        <authorList>
            <person name="Nieuwenhuis M."/>
            <person name="Van De Peppel L.J.J."/>
        </authorList>
    </citation>
    <scope>NUCLEOTIDE SEQUENCE</scope>
    <source>
        <strain evidence="1">D49</strain>
    </source>
</reference>
<dbReference type="Proteomes" id="UP000717328">
    <property type="component" value="Unassembled WGS sequence"/>
</dbReference>
<dbReference type="AlphaFoldDB" id="A0A9P7FYX9"/>
<accession>A0A9P7FYX9</accession>
<dbReference type="OrthoDB" id="3254408at2759"/>
<evidence type="ECO:0000313" key="1">
    <source>
        <dbReference type="EMBL" id="KAG5639724.1"/>
    </source>
</evidence>
<keyword evidence="2" id="KW-1185">Reference proteome</keyword>
<reference evidence="1" key="2">
    <citation type="submission" date="2021-10" db="EMBL/GenBank/DDBJ databases">
        <title>Phylogenomics reveals ancestral predisposition of the termite-cultivated fungus Termitomyces towards a domesticated lifestyle.</title>
        <authorList>
            <person name="Auxier B."/>
            <person name="Grum-Grzhimaylo A."/>
            <person name="Cardenas M.E."/>
            <person name="Lodge J.D."/>
            <person name="Laessoe T."/>
            <person name="Pedersen O."/>
            <person name="Smith M.E."/>
            <person name="Kuyper T.W."/>
            <person name="Franco-Molano E.A."/>
            <person name="Baroni T.J."/>
            <person name="Aanen D.K."/>
        </authorList>
    </citation>
    <scope>NUCLEOTIDE SEQUENCE</scope>
    <source>
        <strain evidence="1">D49</strain>
    </source>
</reference>
<proteinExistence type="predicted"/>
<organism evidence="1 2">
    <name type="scientific">Sphagnurus paluster</name>
    <dbReference type="NCBI Taxonomy" id="117069"/>
    <lineage>
        <taxon>Eukaryota</taxon>
        <taxon>Fungi</taxon>
        <taxon>Dikarya</taxon>
        <taxon>Basidiomycota</taxon>
        <taxon>Agaricomycotina</taxon>
        <taxon>Agaricomycetes</taxon>
        <taxon>Agaricomycetidae</taxon>
        <taxon>Agaricales</taxon>
        <taxon>Tricholomatineae</taxon>
        <taxon>Lyophyllaceae</taxon>
        <taxon>Sphagnurus</taxon>
    </lineage>
</organism>
<sequence length="181" mass="20109">MPWSEGVFEQFDIVDPHTTEESDFYGPFNTLLAELFPSSEHYQISPKLRPIGRLLDFTVDFVACHRRTPVFVLEVKTLRSLTQLSTRGSADEQMRQMFRELASGPILIPTLYGVSAFGPQFCVYALESATGTISPPAITRDLNAANDAAPEAQWAYNLLEPAGEEKLREVVCVIKEIAAGL</sequence>
<name>A0A9P7FYX9_9AGAR</name>